<reference evidence="1 2" key="1">
    <citation type="submission" date="2019-05" db="EMBL/GenBank/DDBJ databases">
        <title>Another draft genome of Portunus trituberculatus and its Hox gene families provides insights of decapod evolution.</title>
        <authorList>
            <person name="Jeong J.-H."/>
            <person name="Song I."/>
            <person name="Kim S."/>
            <person name="Choi T."/>
            <person name="Kim D."/>
            <person name="Ryu S."/>
            <person name="Kim W."/>
        </authorList>
    </citation>
    <scope>NUCLEOTIDE SEQUENCE [LARGE SCALE GENOMIC DNA]</scope>
    <source>
        <tissue evidence="1">Muscle</tissue>
    </source>
</reference>
<gene>
    <name evidence="1" type="ORF">E2C01_074351</name>
</gene>
<evidence type="ECO:0000313" key="2">
    <source>
        <dbReference type="Proteomes" id="UP000324222"/>
    </source>
</evidence>
<dbReference type="Proteomes" id="UP000324222">
    <property type="component" value="Unassembled WGS sequence"/>
</dbReference>
<organism evidence="1 2">
    <name type="scientific">Portunus trituberculatus</name>
    <name type="common">Swimming crab</name>
    <name type="synonym">Neptunus trituberculatus</name>
    <dbReference type="NCBI Taxonomy" id="210409"/>
    <lineage>
        <taxon>Eukaryota</taxon>
        <taxon>Metazoa</taxon>
        <taxon>Ecdysozoa</taxon>
        <taxon>Arthropoda</taxon>
        <taxon>Crustacea</taxon>
        <taxon>Multicrustacea</taxon>
        <taxon>Malacostraca</taxon>
        <taxon>Eumalacostraca</taxon>
        <taxon>Eucarida</taxon>
        <taxon>Decapoda</taxon>
        <taxon>Pleocyemata</taxon>
        <taxon>Brachyura</taxon>
        <taxon>Eubrachyura</taxon>
        <taxon>Portunoidea</taxon>
        <taxon>Portunidae</taxon>
        <taxon>Portuninae</taxon>
        <taxon>Portunus</taxon>
    </lineage>
</organism>
<protein>
    <submittedName>
        <fullName evidence="1">Uncharacterized protein</fullName>
    </submittedName>
</protein>
<sequence length="77" mass="8937">MKGRHVTLGSPVTCLVLLLRWGLERTPREGEKDTLLSLVSLSCVCRDDVSWLRLRLQEQFREICVLLRFLIAQLNNK</sequence>
<evidence type="ECO:0000313" key="1">
    <source>
        <dbReference type="EMBL" id="MPC79805.1"/>
    </source>
</evidence>
<name>A0A5B7IC67_PORTR</name>
<dbReference type="AlphaFoldDB" id="A0A5B7IC67"/>
<proteinExistence type="predicted"/>
<keyword evidence="2" id="KW-1185">Reference proteome</keyword>
<accession>A0A5B7IC67</accession>
<dbReference type="EMBL" id="VSRR010052147">
    <property type="protein sequence ID" value="MPC79805.1"/>
    <property type="molecule type" value="Genomic_DNA"/>
</dbReference>
<comment type="caution">
    <text evidence="1">The sequence shown here is derived from an EMBL/GenBank/DDBJ whole genome shotgun (WGS) entry which is preliminary data.</text>
</comment>